<comment type="caution">
    <text evidence="2">The sequence shown here is derived from an EMBL/GenBank/DDBJ whole genome shotgun (WGS) entry which is preliminary data.</text>
</comment>
<keyword evidence="3" id="KW-1185">Reference proteome</keyword>
<reference evidence="2 3" key="1">
    <citation type="submission" date="2023-03" db="EMBL/GenBank/DDBJ databases">
        <title>WGS of Gossypium arboreum.</title>
        <authorList>
            <person name="Yu D."/>
        </authorList>
    </citation>
    <scope>NUCLEOTIDE SEQUENCE [LARGE SCALE GENOMIC DNA]</scope>
    <source>
        <tissue evidence="2">Leaf</tissue>
    </source>
</reference>
<dbReference type="EMBL" id="JARKNE010000009">
    <property type="protein sequence ID" value="KAK5802534.1"/>
    <property type="molecule type" value="Genomic_DNA"/>
</dbReference>
<evidence type="ECO:0000313" key="2">
    <source>
        <dbReference type="EMBL" id="KAK5802534.1"/>
    </source>
</evidence>
<keyword evidence="1" id="KW-0175">Coiled coil</keyword>
<feature type="coiled-coil region" evidence="1">
    <location>
        <begin position="12"/>
        <end position="46"/>
    </location>
</feature>
<proteinExistence type="predicted"/>
<protein>
    <submittedName>
        <fullName evidence="2">Uncharacterized protein</fullName>
    </submittedName>
</protein>
<evidence type="ECO:0000313" key="3">
    <source>
        <dbReference type="Proteomes" id="UP001358586"/>
    </source>
</evidence>
<dbReference type="Proteomes" id="UP001358586">
    <property type="component" value="Chromosome 9"/>
</dbReference>
<accession>A0ABR0NN06</accession>
<name>A0ABR0NN06_GOSAR</name>
<organism evidence="2 3">
    <name type="scientific">Gossypium arboreum</name>
    <name type="common">Tree cotton</name>
    <name type="synonym">Gossypium nanking</name>
    <dbReference type="NCBI Taxonomy" id="29729"/>
    <lineage>
        <taxon>Eukaryota</taxon>
        <taxon>Viridiplantae</taxon>
        <taxon>Streptophyta</taxon>
        <taxon>Embryophyta</taxon>
        <taxon>Tracheophyta</taxon>
        <taxon>Spermatophyta</taxon>
        <taxon>Magnoliopsida</taxon>
        <taxon>eudicotyledons</taxon>
        <taxon>Gunneridae</taxon>
        <taxon>Pentapetalae</taxon>
        <taxon>rosids</taxon>
        <taxon>malvids</taxon>
        <taxon>Malvales</taxon>
        <taxon>Malvaceae</taxon>
        <taxon>Malvoideae</taxon>
        <taxon>Gossypium</taxon>
    </lineage>
</organism>
<gene>
    <name evidence="2" type="ORF">PVK06_030135</name>
</gene>
<evidence type="ECO:0000256" key="1">
    <source>
        <dbReference type="SAM" id="Coils"/>
    </source>
</evidence>
<sequence>MGEEVSRCLDTGRASLNKIEELKGRIEELETALRNGKLRVELIEASNEHYKEQLHHSQDQTRDRDYIMGEAVAQVQEVADHLQKLAI</sequence>